<dbReference type="EMBL" id="HBUF01031611">
    <property type="protein sequence ID" value="CAG6614950.1"/>
    <property type="molecule type" value="Transcribed_RNA"/>
</dbReference>
<dbReference type="AlphaFoldDB" id="A0A8D8PUZ5"/>
<dbReference type="GO" id="GO:0009653">
    <property type="term" value="P:anatomical structure morphogenesis"/>
    <property type="evidence" value="ECO:0007669"/>
    <property type="project" value="TreeGrafter"/>
</dbReference>
<dbReference type="GO" id="GO:0005634">
    <property type="term" value="C:nucleus"/>
    <property type="evidence" value="ECO:0007669"/>
    <property type="project" value="TreeGrafter"/>
</dbReference>
<reference evidence="3" key="1">
    <citation type="submission" date="2021-05" db="EMBL/GenBank/DDBJ databases">
        <authorList>
            <person name="Alioto T."/>
            <person name="Alioto T."/>
            <person name="Gomez Garrido J."/>
        </authorList>
    </citation>
    <scope>NUCLEOTIDE SEQUENCE</scope>
</reference>
<feature type="region of interest" description="Disordered" evidence="1">
    <location>
        <begin position="1"/>
        <end position="36"/>
    </location>
</feature>
<dbReference type="Pfam" id="PF00010">
    <property type="entry name" value="HLH"/>
    <property type="match status" value="1"/>
</dbReference>
<dbReference type="SMART" id="SM00353">
    <property type="entry name" value="HLH"/>
    <property type="match status" value="1"/>
</dbReference>
<proteinExistence type="predicted"/>
<dbReference type="EMBL" id="HBUF01031610">
    <property type="protein sequence ID" value="CAG6614949.1"/>
    <property type="molecule type" value="Transcribed_RNA"/>
</dbReference>
<dbReference type="InterPro" id="IPR011598">
    <property type="entry name" value="bHLH_dom"/>
</dbReference>
<dbReference type="PANTHER" id="PTHR19290">
    <property type="entry name" value="BASIC HELIX-LOOP-HELIX PROTEIN NEUROGENIN-RELATED"/>
    <property type="match status" value="1"/>
</dbReference>
<feature type="domain" description="BHLH" evidence="2">
    <location>
        <begin position="67"/>
        <end position="125"/>
    </location>
</feature>
<evidence type="ECO:0000313" key="3">
    <source>
        <dbReference type="EMBL" id="CAG6614949.1"/>
    </source>
</evidence>
<dbReference type="EMBL" id="HBUF01382488">
    <property type="protein sequence ID" value="CAG6730856.1"/>
    <property type="molecule type" value="Transcribed_RNA"/>
</dbReference>
<sequence length="223" mass="25527">MKHKMALVADLNNNSNRKAKSYSLRPRSCNKKDEDEEAGDFIVQSLFKPRNKIKKKPKQKPPPLSKYRRKTANARERHRMKEINDAFETLRQAIPSVHFVNENVSNEKMTKITTLKLAMNYISALSQTLRIPSQDDDADEESLHSSSSDFTWSATPDVSFSCLTSSSDQDHSLTSEFLLSDSSTTDNFPEFPLEYSEYSEYSCDFPSSHDHEVSSFLFDTDFS</sequence>
<dbReference type="PANTHER" id="PTHR19290:SF147">
    <property type="entry name" value="HELIX-LOOP-HELIX PROTEIN DELILAH"/>
    <property type="match status" value="1"/>
</dbReference>
<name>A0A8D8PUZ5_9HEMI</name>
<dbReference type="InterPro" id="IPR050359">
    <property type="entry name" value="bHLH_transcription_factors"/>
</dbReference>
<dbReference type="InterPro" id="IPR036638">
    <property type="entry name" value="HLH_DNA-bd_sf"/>
</dbReference>
<dbReference type="CDD" id="cd11431">
    <property type="entry name" value="bHLH_TS_taxi_Dei"/>
    <property type="match status" value="1"/>
</dbReference>
<dbReference type="EMBL" id="HBUF01031609">
    <property type="protein sequence ID" value="CAG6614948.1"/>
    <property type="molecule type" value="Transcribed_RNA"/>
</dbReference>
<dbReference type="EMBL" id="HBUF01031612">
    <property type="protein sequence ID" value="CAG6614951.1"/>
    <property type="molecule type" value="Transcribed_RNA"/>
</dbReference>
<accession>A0A8D8PUZ5</accession>
<feature type="region of interest" description="Disordered" evidence="1">
    <location>
        <begin position="48"/>
        <end position="75"/>
    </location>
</feature>
<evidence type="ECO:0000256" key="1">
    <source>
        <dbReference type="SAM" id="MobiDB-lite"/>
    </source>
</evidence>
<organism evidence="3">
    <name type="scientific">Cacopsylla melanoneura</name>
    <dbReference type="NCBI Taxonomy" id="428564"/>
    <lineage>
        <taxon>Eukaryota</taxon>
        <taxon>Metazoa</taxon>
        <taxon>Ecdysozoa</taxon>
        <taxon>Arthropoda</taxon>
        <taxon>Hexapoda</taxon>
        <taxon>Insecta</taxon>
        <taxon>Pterygota</taxon>
        <taxon>Neoptera</taxon>
        <taxon>Paraneoptera</taxon>
        <taxon>Hemiptera</taxon>
        <taxon>Sternorrhyncha</taxon>
        <taxon>Psylloidea</taxon>
        <taxon>Psyllidae</taxon>
        <taxon>Psyllinae</taxon>
        <taxon>Cacopsylla</taxon>
    </lineage>
</organism>
<dbReference type="GO" id="GO:0070888">
    <property type="term" value="F:E-box binding"/>
    <property type="evidence" value="ECO:0007669"/>
    <property type="project" value="TreeGrafter"/>
</dbReference>
<dbReference type="PROSITE" id="PS50888">
    <property type="entry name" value="BHLH"/>
    <property type="match status" value="1"/>
</dbReference>
<evidence type="ECO:0000259" key="2">
    <source>
        <dbReference type="PROSITE" id="PS50888"/>
    </source>
</evidence>
<dbReference type="GO" id="GO:0003700">
    <property type="term" value="F:DNA-binding transcription factor activity"/>
    <property type="evidence" value="ECO:0007669"/>
    <property type="project" value="TreeGrafter"/>
</dbReference>
<protein>
    <submittedName>
        <fullName evidence="3">Helix-loop-helix protein delilah</fullName>
    </submittedName>
</protein>
<dbReference type="SUPFAM" id="SSF47459">
    <property type="entry name" value="HLH, helix-loop-helix DNA-binding domain"/>
    <property type="match status" value="1"/>
</dbReference>
<dbReference type="GO" id="GO:0045944">
    <property type="term" value="P:positive regulation of transcription by RNA polymerase II"/>
    <property type="evidence" value="ECO:0007669"/>
    <property type="project" value="TreeGrafter"/>
</dbReference>
<feature type="compositionally biased region" description="Basic residues" evidence="1">
    <location>
        <begin position="49"/>
        <end position="59"/>
    </location>
</feature>
<dbReference type="Gene3D" id="4.10.280.10">
    <property type="entry name" value="Helix-loop-helix DNA-binding domain"/>
    <property type="match status" value="1"/>
</dbReference>
<dbReference type="EMBL" id="HBUF01382489">
    <property type="protein sequence ID" value="CAG6730857.1"/>
    <property type="molecule type" value="Transcribed_RNA"/>
</dbReference>
<dbReference type="GO" id="GO:0046983">
    <property type="term" value="F:protein dimerization activity"/>
    <property type="evidence" value="ECO:0007669"/>
    <property type="project" value="InterPro"/>
</dbReference>
<dbReference type="EMBL" id="HBUF01382487">
    <property type="protein sequence ID" value="CAG6730855.1"/>
    <property type="molecule type" value="Transcribed_RNA"/>
</dbReference>